<reference evidence="1" key="1">
    <citation type="submission" date="2021-10" db="EMBL/GenBank/DDBJ databases">
        <title>Tropical sea cucumber genome reveals ecological adaptation and Cuvierian tubules defense mechanism.</title>
        <authorList>
            <person name="Chen T."/>
        </authorList>
    </citation>
    <scope>NUCLEOTIDE SEQUENCE</scope>
    <source>
        <strain evidence="1">Nanhai2018</strain>
        <tissue evidence="1">Muscle</tissue>
    </source>
</reference>
<sequence length="360" mass="41641">MTWRQTKTKLEKVILCHTHYVFYGFETIQETGTHVPNLCVAQLVCEDCIDEPFESSCDFCKEKQVIFKGTNTLNESGDWCMKQRIATFIAHNFKGFDRYFILEYLYKLEYIPKIIKQGGTKKKGYFPHLFNKTKNQNYVGPIPAASFYCPDNMSTPKRHEFLQWYDNEVSKGEPFDFQKEIVNYCVSDVDILRRCCVLLREYFMDVTKKGVSCVSSSSFDSQEDDLFETMGNDIESTTPKERGGGGDPFKHCITIASVCNLVFHRNFLKPDSIAVFTNQQEKNHSCAALQWLHFERLRRGIHIEDARNGGERRIGPYFVDGFAPISKTIFSFHGCFWHGCPDCFDEDTIHPHKITMEGTI</sequence>
<organism evidence="1 2">
    <name type="scientific">Holothuria leucospilota</name>
    <name type="common">Black long sea cucumber</name>
    <name type="synonym">Mertensiothuria leucospilota</name>
    <dbReference type="NCBI Taxonomy" id="206669"/>
    <lineage>
        <taxon>Eukaryota</taxon>
        <taxon>Metazoa</taxon>
        <taxon>Echinodermata</taxon>
        <taxon>Eleutherozoa</taxon>
        <taxon>Echinozoa</taxon>
        <taxon>Holothuroidea</taxon>
        <taxon>Aspidochirotacea</taxon>
        <taxon>Aspidochirotida</taxon>
        <taxon>Holothuriidae</taxon>
        <taxon>Holothuria</taxon>
    </lineage>
</organism>
<dbReference type="PANTHER" id="PTHR33568">
    <property type="entry name" value="DNA POLYMERASE"/>
    <property type="match status" value="1"/>
</dbReference>
<evidence type="ECO:0000313" key="2">
    <source>
        <dbReference type="Proteomes" id="UP001152320"/>
    </source>
</evidence>
<evidence type="ECO:0008006" key="3">
    <source>
        <dbReference type="Google" id="ProtNLM"/>
    </source>
</evidence>
<name>A0A9Q1CN05_HOLLE</name>
<dbReference type="SUPFAM" id="SSF53098">
    <property type="entry name" value="Ribonuclease H-like"/>
    <property type="match status" value="1"/>
</dbReference>
<dbReference type="PANTHER" id="PTHR33568:SF3">
    <property type="entry name" value="DNA-DIRECTED DNA POLYMERASE"/>
    <property type="match status" value="1"/>
</dbReference>
<accession>A0A9Q1CN05</accession>
<dbReference type="InterPro" id="IPR012337">
    <property type="entry name" value="RNaseH-like_sf"/>
</dbReference>
<dbReference type="EMBL" id="JAIZAY010000001">
    <property type="protein sequence ID" value="KAJ8048352.1"/>
    <property type="molecule type" value="Genomic_DNA"/>
</dbReference>
<dbReference type="AlphaFoldDB" id="A0A9Q1CN05"/>
<protein>
    <recommendedName>
        <fullName evidence="3">DNA-directed DNA polymerase</fullName>
    </recommendedName>
</protein>
<proteinExistence type="predicted"/>
<dbReference type="OrthoDB" id="5871067at2759"/>
<evidence type="ECO:0000313" key="1">
    <source>
        <dbReference type="EMBL" id="KAJ8048352.1"/>
    </source>
</evidence>
<keyword evidence="2" id="KW-1185">Reference proteome</keyword>
<gene>
    <name evidence="1" type="ORF">HOLleu_00630</name>
</gene>
<dbReference type="Proteomes" id="UP001152320">
    <property type="component" value="Chromosome 1"/>
</dbReference>
<comment type="caution">
    <text evidence="1">The sequence shown here is derived from an EMBL/GenBank/DDBJ whole genome shotgun (WGS) entry which is preliminary data.</text>
</comment>